<evidence type="ECO:0000256" key="2">
    <source>
        <dbReference type="ARBA" id="ARBA00022536"/>
    </source>
</evidence>
<dbReference type="InterPro" id="IPR001881">
    <property type="entry name" value="EGF-like_Ca-bd_dom"/>
</dbReference>
<evidence type="ECO:0000259" key="13">
    <source>
        <dbReference type="PROSITE" id="PS51051"/>
    </source>
</evidence>
<keyword evidence="5 7" id="KW-1015">Disulfide bond</keyword>
<feature type="disulfide bond" evidence="7">
    <location>
        <begin position="357"/>
        <end position="366"/>
    </location>
</feature>
<dbReference type="FunFam" id="2.10.25.10:FF:000031">
    <property type="entry name" value="neurogenic locus notch homolog protein 3"/>
    <property type="match status" value="1"/>
</dbReference>
<dbReference type="SMART" id="SM00179">
    <property type="entry name" value="EGF_CA"/>
    <property type="match status" value="6"/>
</dbReference>
<dbReference type="Gene3D" id="2.10.25.10">
    <property type="entry name" value="Laminin"/>
    <property type="match status" value="6"/>
</dbReference>
<feature type="domain" description="EGF-like" evidence="12">
    <location>
        <begin position="407"/>
        <end position="442"/>
    </location>
</feature>
<keyword evidence="6" id="KW-0325">Glycoprotein</keyword>
<evidence type="ECO:0000256" key="9">
    <source>
        <dbReference type="RuleBase" id="RU280815"/>
    </source>
</evidence>
<evidence type="ECO:0000256" key="3">
    <source>
        <dbReference type="ARBA" id="ARBA00022729"/>
    </source>
</evidence>
<dbReference type="AlphaFoldDB" id="A0AAV4AGH6"/>
<dbReference type="PANTHER" id="PTHR45836">
    <property type="entry name" value="SLIT HOMOLOG"/>
    <property type="match status" value="1"/>
</dbReference>
<dbReference type="InterPro" id="IPR013032">
    <property type="entry name" value="EGF-like_CS"/>
</dbReference>
<evidence type="ECO:0000256" key="5">
    <source>
        <dbReference type="ARBA" id="ARBA00023157"/>
    </source>
</evidence>
<feature type="disulfide bond" evidence="7">
    <location>
        <begin position="281"/>
        <end position="290"/>
    </location>
</feature>
<comment type="caution">
    <text evidence="7">Lacks conserved residue(s) required for the propagation of feature annotation.</text>
</comment>
<dbReference type="SMART" id="SM00051">
    <property type="entry name" value="DSL"/>
    <property type="match status" value="1"/>
</dbReference>
<evidence type="ECO:0000256" key="8">
    <source>
        <dbReference type="PROSITE-ProRule" id="PRU00377"/>
    </source>
</evidence>
<keyword evidence="1 9" id="KW-0217">Developmental protein</keyword>
<dbReference type="FunFam" id="2.10.25.10:FF:000012">
    <property type="entry name" value="Delta-like protein"/>
    <property type="match status" value="1"/>
</dbReference>
<feature type="disulfide bond" evidence="7">
    <location>
        <begin position="395"/>
        <end position="404"/>
    </location>
</feature>
<feature type="domain" description="DSL" evidence="13">
    <location>
        <begin position="172"/>
        <end position="214"/>
    </location>
</feature>
<feature type="domain" description="EGF-like" evidence="12">
    <location>
        <begin position="255"/>
        <end position="291"/>
    </location>
</feature>
<keyword evidence="9" id="KW-0812">Transmembrane</keyword>
<dbReference type="GO" id="GO:0043235">
    <property type="term" value="C:receptor complex"/>
    <property type="evidence" value="ECO:0007669"/>
    <property type="project" value="TreeGrafter"/>
</dbReference>
<evidence type="ECO:0000256" key="7">
    <source>
        <dbReference type="PROSITE-ProRule" id="PRU00076"/>
    </source>
</evidence>
<keyword evidence="4 9" id="KW-0677">Repeat</keyword>
<accession>A0AAV4AGH6</accession>
<feature type="signal peptide" evidence="11">
    <location>
        <begin position="1"/>
        <end position="26"/>
    </location>
</feature>
<comment type="function">
    <text evidence="9">Putative Notch ligand involved in the mediation of Notch signaling.</text>
</comment>
<evidence type="ECO:0000313" key="14">
    <source>
        <dbReference type="EMBL" id="GFO07270.1"/>
    </source>
</evidence>
<dbReference type="InterPro" id="IPR018097">
    <property type="entry name" value="EGF_Ca-bd_CS"/>
</dbReference>
<sequence length="484" mass="52266">MAPAKRAADILAFCLLICQVLQVVEGTTSVAVKLLEYYNADGKRNDGARCDFSLFRQSTCDHRFDICLDSYSNGNEFDCEYAQSQSTQTYDDLNIITFNPSDSTFFFSVENWQKDVQLKIQVMDSDLWIDDLVAMLSKDLGFTPTTGKSPKETHTVSLLGQHDTNLTLQLIVQCDRDYYGSDCGRFCSPGPDDHYSCSASGDFLCYAGYSGKKCEIFTDICDTKPCLNGGTCEKVMGDFVCNCLHSFTGRLCEKKIGECARSPCQNGGTCIDGSGTVSCECPLGFQGNLCEEEIDVFAGSPCQNGGTFIGGIWSFSCECPQGFQGNLCEEKIDEFVGSPCQNGGTFIDGIWSFSCECPQGFQGRFCEEEIDEFVGSSCQNGGTLIHGIGTFSCECPLGFHGSFCEENVDDCAWSPCQNGGTCFDGVGTFSCVCKQASPQQGDPRLSGPPSGQGAGGGAQTHDRRVPADLRADSLDTAPPTPVSE</sequence>
<dbReference type="FunFam" id="2.10.25.10:FF:000004">
    <property type="entry name" value="Neurogenic locus notch 1"/>
    <property type="match status" value="3"/>
</dbReference>
<dbReference type="PROSITE" id="PS01186">
    <property type="entry name" value="EGF_2"/>
    <property type="match status" value="4"/>
</dbReference>
<comment type="subcellular location">
    <subcellularLocation>
        <location evidence="9">Membrane</location>
        <topology evidence="9">Single-pass type I membrane protein</topology>
    </subcellularLocation>
</comment>
<dbReference type="PROSITE" id="PS01187">
    <property type="entry name" value="EGF_CA"/>
    <property type="match status" value="1"/>
</dbReference>
<feature type="disulfide bond" evidence="7">
    <location>
        <begin position="243"/>
        <end position="252"/>
    </location>
</feature>
<name>A0AAV4AGH6_9GAST</name>
<evidence type="ECO:0000256" key="10">
    <source>
        <dbReference type="SAM" id="MobiDB-lite"/>
    </source>
</evidence>
<evidence type="ECO:0000256" key="4">
    <source>
        <dbReference type="ARBA" id="ARBA00022737"/>
    </source>
</evidence>
<dbReference type="Pfam" id="PF12661">
    <property type="entry name" value="hEGF"/>
    <property type="match status" value="3"/>
</dbReference>
<evidence type="ECO:0000313" key="15">
    <source>
        <dbReference type="Proteomes" id="UP000735302"/>
    </source>
</evidence>
<dbReference type="GO" id="GO:0005509">
    <property type="term" value="F:calcium ion binding"/>
    <property type="evidence" value="ECO:0007669"/>
    <property type="project" value="InterPro"/>
</dbReference>
<dbReference type="Pfam" id="PF00008">
    <property type="entry name" value="EGF"/>
    <property type="match status" value="2"/>
</dbReference>
<dbReference type="CDD" id="cd00054">
    <property type="entry name" value="EGF_CA"/>
    <property type="match status" value="6"/>
</dbReference>
<evidence type="ECO:0000256" key="1">
    <source>
        <dbReference type="ARBA" id="ARBA00022473"/>
    </source>
</evidence>
<feature type="chain" id="PRO_5043887221" description="Delta-like protein" evidence="11">
    <location>
        <begin position="27"/>
        <end position="484"/>
    </location>
</feature>
<dbReference type="SMART" id="SM00181">
    <property type="entry name" value="EGF"/>
    <property type="match status" value="6"/>
</dbReference>
<reference evidence="14 15" key="1">
    <citation type="journal article" date="2021" name="Elife">
        <title>Chloroplast acquisition without the gene transfer in kleptoplastic sea slugs, Plakobranchus ocellatus.</title>
        <authorList>
            <person name="Maeda T."/>
            <person name="Takahashi S."/>
            <person name="Yoshida T."/>
            <person name="Shimamura S."/>
            <person name="Takaki Y."/>
            <person name="Nagai Y."/>
            <person name="Toyoda A."/>
            <person name="Suzuki Y."/>
            <person name="Arimoto A."/>
            <person name="Ishii H."/>
            <person name="Satoh N."/>
            <person name="Nishiyama T."/>
            <person name="Hasebe M."/>
            <person name="Maruyama T."/>
            <person name="Minagawa J."/>
            <person name="Obokata J."/>
            <person name="Shigenobu S."/>
        </authorList>
    </citation>
    <scope>NUCLEOTIDE SEQUENCE [LARGE SCALE GENOMIC DNA]</scope>
</reference>
<evidence type="ECO:0000256" key="6">
    <source>
        <dbReference type="ARBA" id="ARBA00023180"/>
    </source>
</evidence>
<feature type="domain" description="EGF-like" evidence="12">
    <location>
        <begin position="331"/>
        <end position="367"/>
    </location>
</feature>
<keyword evidence="2 7" id="KW-0245">EGF-like domain</keyword>
<dbReference type="EMBL" id="BLXT01003854">
    <property type="protein sequence ID" value="GFO07270.1"/>
    <property type="molecule type" value="Genomic_DNA"/>
</dbReference>
<keyword evidence="9" id="KW-0472">Membrane</keyword>
<comment type="caution">
    <text evidence="14">The sequence shown here is derived from an EMBL/GenBank/DDBJ whole genome shotgun (WGS) entry which is preliminary data.</text>
</comment>
<dbReference type="Gene3D" id="2.10.25.140">
    <property type="match status" value="1"/>
</dbReference>
<feature type="domain" description="EGF-like" evidence="12">
    <location>
        <begin position="293"/>
        <end position="329"/>
    </location>
</feature>
<dbReference type="GO" id="GO:0005886">
    <property type="term" value="C:plasma membrane"/>
    <property type="evidence" value="ECO:0007669"/>
    <property type="project" value="TreeGrafter"/>
</dbReference>
<organism evidence="14 15">
    <name type="scientific">Plakobranchus ocellatus</name>
    <dbReference type="NCBI Taxonomy" id="259542"/>
    <lineage>
        <taxon>Eukaryota</taxon>
        <taxon>Metazoa</taxon>
        <taxon>Spiralia</taxon>
        <taxon>Lophotrochozoa</taxon>
        <taxon>Mollusca</taxon>
        <taxon>Gastropoda</taxon>
        <taxon>Heterobranchia</taxon>
        <taxon>Euthyneura</taxon>
        <taxon>Panpulmonata</taxon>
        <taxon>Sacoglossa</taxon>
        <taxon>Placobranchoidea</taxon>
        <taxon>Plakobranchidae</taxon>
        <taxon>Plakobranchus</taxon>
    </lineage>
</organism>
<dbReference type="InterPro" id="IPR051355">
    <property type="entry name" value="Notch/Slit_guidance"/>
</dbReference>
<feature type="disulfide bond" evidence="7">
    <location>
        <begin position="319"/>
        <end position="328"/>
    </location>
</feature>
<keyword evidence="3 9" id="KW-0732">Signal</keyword>
<dbReference type="InterPro" id="IPR000152">
    <property type="entry name" value="EGF-type_Asp/Asn_hydroxyl_site"/>
</dbReference>
<keyword evidence="15" id="KW-1185">Reference proteome</keyword>
<protein>
    <recommendedName>
        <fullName evidence="9">Delta-like protein</fullName>
    </recommendedName>
</protein>
<evidence type="ECO:0000256" key="11">
    <source>
        <dbReference type="SAM" id="SignalP"/>
    </source>
</evidence>
<feature type="disulfide bond" evidence="8">
    <location>
        <begin position="205"/>
        <end position="214"/>
    </location>
</feature>
<dbReference type="PROSITE" id="PS00010">
    <property type="entry name" value="ASX_HYDROXYL"/>
    <property type="match status" value="1"/>
</dbReference>
<feature type="domain" description="EGF-like" evidence="12">
    <location>
        <begin position="369"/>
        <end position="405"/>
    </location>
</feature>
<dbReference type="GO" id="GO:0007411">
    <property type="term" value="P:axon guidance"/>
    <property type="evidence" value="ECO:0007669"/>
    <property type="project" value="TreeGrafter"/>
</dbReference>
<dbReference type="SUPFAM" id="SSF57196">
    <property type="entry name" value="EGF/Laminin"/>
    <property type="match status" value="6"/>
</dbReference>
<dbReference type="InterPro" id="IPR001774">
    <property type="entry name" value="DSL"/>
</dbReference>
<dbReference type="GO" id="GO:0009986">
    <property type="term" value="C:cell surface"/>
    <property type="evidence" value="ECO:0007669"/>
    <property type="project" value="TreeGrafter"/>
</dbReference>
<feature type="domain" description="EGF-like" evidence="12">
    <location>
        <begin position="217"/>
        <end position="253"/>
    </location>
</feature>
<dbReference type="PANTHER" id="PTHR45836:SF13">
    <property type="entry name" value="PROTEIN CRUMBS"/>
    <property type="match status" value="1"/>
</dbReference>
<proteinExistence type="predicted"/>
<gene>
    <name evidence="14" type="ORF">PoB_003377500</name>
</gene>
<feature type="compositionally biased region" description="Basic and acidic residues" evidence="10">
    <location>
        <begin position="460"/>
        <end position="473"/>
    </location>
</feature>
<dbReference type="InterPro" id="IPR000742">
    <property type="entry name" value="EGF"/>
</dbReference>
<keyword evidence="9" id="KW-1133">Transmembrane helix</keyword>
<dbReference type="GO" id="GO:0007219">
    <property type="term" value="P:Notch signaling pathway"/>
    <property type="evidence" value="ECO:0007669"/>
    <property type="project" value="TreeGrafter"/>
</dbReference>
<dbReference type="PROSITE" id="PS51051">
    <property type="entry name" value="DSL"/>
    <property type="match status" value="1"/>
</dbReference>
<dbReference type="PROSITE" id="PS00022">
    <property type="entry name" value="EGF_1"/>
    <property type="match status" value="5"/>
</dbReference>
<feature type="region of interest" description="Disordered" evidence="10">
    <location>
        <begin position="438"/>
        <end position="484"/>
    </location>
</feature>
<dbReference type="Proteomes" id="UP000735302">
    <property type="component" value="Unassembled WGS sequence"/>
</dbReference>
<dbReference type="PROSITE" id="PS50026">
    <property type="entry name" value="EGF_3"/>
    <property type="match status" value="6"/>
</dbReference>
<dbReference type="Pfam" id="PF01414">
    <property type="entry name" value="DSL"/>
    <property type="match status" value="1"/>
</dbReference>
<evidence type="ECO:0000259" key="12">
    <source>
        <dbReference type="PROSITE" id="PS50026"/>
    </source>
</evidence>
<feature type="disulfide bond" evidence="8">
    <location>
        <begin position="174"/>
        <end position="183"/>
    </location>
</feature>